<dbReference type="AlphaFoldDB" id="A0A2H1VX01"/>
<evidence type="ECO:0000313" key="1">
    <source>
        <dbReference type="EMBL" id="SOQ44734.1"/>
    </source>
</evidence>
<sequence length="85" mass="9791">MALVARSLELCSVYGNRLTPLLHGTYNTNGEKGEIIQRLLPPQAKRERVSDSYSLKTTPFLFLIFEPEPLEMFFHQRCCSWAAKM</sequence>
<reference evidence="1" key="1">
    <citation type="submission" date="2016-07" db="EMBL/GenBank/DDBJ databases">
        <authorList>
            <person name="Bretaudeau A."/>
        </authorList>
    </citation>
    <scope>NUCLEOTIDE SEQUENCE</scope>
    <source>
        <strain evidence="1">Rice</strain>
        <tissue evidence="1">Whole body</tissue>
    </source>
</reference>
<gene>
    <name evidence="1" type="ORF">SFRICE_003180</name>
</gene>
<name>A0A2H1VX01_SPOFR</name>
<accession>A0A2H1VX01</accession>
<proteinExistence type="predicted"/>
<organism evidence="1">
    <name type="scientific">Spodoptera frugiperda</name>
    <name type="common">Fall armyworm</name>
    <dbReference type="NCBI Taxonomy" id="7108"/>
    <lineage>
        <taxon>Eukaryota</taxon>
        <taxon>Metazoa</taxon>
        <taxon>Ecdysozoa</taxon>
        <taxon>Arthropoda</taxon>
        <taxon>Hexapoda</taxon>
        <taxon>Insecta</taxon>
        <taxon>Pterygota</taxon>
        <taxon>Neoptera</taxon>
        <taxon>Endopterygota</taxon>
        <taxon>Lepidoptera</taxon>
        <taxon>Glossata</taxon>
        <taxon>Ditrysia</taxon>
        <taxon>Noctuoidea</taxon>
        <taxon>Noctuidae</taxon>
        <taxon>Amphipyrinae</taxon>
        <taxon>Spodoptera</taxon>
    </lineage>
</organism>
<dbReference type="EMBL" id="ODYU01004643">
    <property type="protein sequence ID" value="SOQ44734.1"/>
    <property type="molecule type" value="Genomic_DNA"/>
</dbReference>
<protein>
    <submittedName>
        <fullName evidence="1">SFRICE_003180</fullName>
    </submittedName>
</protein>